<comment type="caution">
    <text evidence="1">The sequence shown here is derived from an EMBL/GenBank/DDBJ whole genome shotgun (WGS) entry which is preliminary data.</text>
</comment>
<keyword evidence="2" id="KW-1185">Reference proteome</keyword>
<dbReference type="Proteomes" id="UP001055879">
    <property type="component" value="Linkage Group LG18"/>
</dbReference>
<protein>
    <submittedName>
        <fullName evidence="1">Uncharacterized protein</fullName>
    </submittedName>
</protein>
<dbReference type="EMBL" id="CM042064">
    <property type="protein sequence ID" value="KAI3665180.1"/>
    <property type="molecule type" value="Genomic_DNA"/>
</dbReference>
<reference evidence="1 2" key="2">
    <citation type="journal article" date="2022" name="Mol. Ecol. Resour.">
        <title>The genomes of chicory, endive, great burdock and yacon provide insights into Asteraceae paleo-polyploidization history and plant inulin production.</title>
        <authorList>
            <person name="Fan W."/>
            <person name="Wang S."/>
            <person name="Wang H."/>
            <person name="Wang A."/>
            <person name="Jiang F."/>
            <person name="Liu H."/>
            <person name="Zhao H."/>
            <person name="Xu D."/>
            <person name="Zhang Y."/>
        </authorList>
    </citation>
    <scope>NUCLEOTIDE SEQUENCE [LARGE SCALE GENOMIC DNA]</scope>
    <source>
        <strain evidence="2">cv. Niubang</strain>
    </source>
</reference>
<accession>A0ACB8XDW0</accession>
<sequence length="121" mass="12992">MAEDTPQPSTYTGPSTSSYVPQQHSPHVQDVVLSTLVTTTIPIALQVNVHPRPTRKKIPGRQLAPSLTPFPSTTSLPHRRSSKAPNRRTAVATITVATSSHPTSVGISVLEESETLAIDDF</sequence>
<evidence type="ECO:0000313" key="2">
    <source>
        <dbReference type="Proteomes" id="UP001055879"/>
    </source>
</evidence>
<proteinExistence type="predicted"/>
<evidence type="ECO:0000313" key="1">
    <source>
        <dbReference type="EMBL" id="KAI3665180.1"/>
    </source>
</evidence>
<reference evidence="2" key="1">
    <citation type="journal article" date="2022" name="Mol. Ecol. Resour.">
        <title>The genomes of chicory, endive, great burdock and yacon provide insights into Asteraceae palaeo-polyploidization history and plant inulin production.</title>
        <authorList>
            <person name="Fan W."/>
            <person name="Wang S."/>
            <person name="Wang H."/>
            <person name="Wang A."/>
            <person name="Jiang F."/>
            <person name="Liu H."/>
            <person name="Zhao H."/>
            <person name="Xu D."/>
            <person name="Zhang Y."/>
        </authorList>
    </citation>
    <scope>NUCLEOTIDE SEQUENCE [LARGE SCALE GENOMIC DNA]</scope>
    <source>
        <strain evidence="2">cv. Niubang</strain>
    </source>
</reference>
<organism evidence="1 2">
    <name type="scientific">Arctium lappa</name>
    <name type="common">Greater burdock</name>
    <name type="synonym">Lappa major</name>
    <dbReference type="NCBI Taxonomy" id="4217"/>
    <lineage>
        <taxon>Eukaryota</taxon>
        <taxon>Viridiplantae</taxon>
        <taxon>Streptophyta</taxon>
        <taxon>Embryophyta</taxon>
        <taxon>Tracheophyta</taxon>
        <taxon>Spermatophyta</taxon>
        <taxon>Magnoliopsida</taxon>
        <taxon>eudicotyledons</taxon>
        <taxon>Gunneridae</taxon>
        <taxon>Pentapetalae</taxon>
        <taxon>asterids</taxon>
        <taxon>campanulids</taxon>
        <taxon>Asterales</taxon>
        <taxon>Asteraceae</taxon>
        <taxon>Carduoideae</taxon>
        <taxon>Cardueae</taxon>
        <taxon>Arctiinae</taxon>
        <taxon>Arctium</taxon>
    </lineage>
</organism>
<name>A0ACB8XDW0_ARCLA</name>
<gene>
    <name evidence="1" type="ORF">L6452_43803</name>
</gene>